<dbReference type="Gene3D" id="3.10.20.90">
    <property type="entry name" value="Phosphatidylinositol 3-kinase Catalytic Subunit, Chain A, domain 1"/>
    <property type="match status" value="1"/>
</dbReference>
<evidence type="ECO:0000313" key="19">
    <source>
        <dbReference type="Proteomes" id="UP000515165"/>
    </source>
</evidence>
<dbReference type="PANTHER" id="PTHR22738:SF12">
    <property type="entry name" value="RAS ASSOCIATION DOMAIN-CONTAINING PROTEIN 1"/>
    <property type="match status" value="1"/>
</dbReference>
<keyword evidence="6" id="KW-0493">Microtubule</keyword>
<dbReference type="AlphaFoldDB" id="A0A6J2C8H0"/>
<keyword evidence="8" id="KW-0863">Zinc-finger</keyword>
<protein>
    <recommendedName>
        <fullName evidence="14">Ras association domain-containing protein 1</fullName>
    </recommendedName>
</protein>
<keyword evidence="11" id="KW-0206">Cytoskeleton</keyword>
<feature type="domain" description="SARAH" evidence="18">
    <location>
        <begin position="375"/>
        <end position="422"/>
    </location>
</feature>
<evidence type="ECO:0000256" key="14">
    <source>
        <dbReference type="ARBA" id="ARBA00073481"/>
    </source>
</evidence>
<evidence type="ECO:0000256" key="8">
    <source>
        <dbReference type="ARBA" id="ARBA00022771"/>
    </source>
</evidence>
<dbReference type="PROSITE" id="PS00479">
    <property type="entry name" value="ZF_DAG_PE_1"/>
    <property type="match status" value="1"/>
</dbReference>
<keyword evidence="7" id="KW-0479">Metal-binding</keyword>
<feature type="compositionally biased region" description="Low complexity" evidence="15">
    <location>
        <begin position="260"/>
        <end position="270"/>
    </location>
</feature>
<dbReference type="FunFam" id="3.10.20.90:FF:000048">
    <property type="entry name" value="Ras association domain family member 1"/>
    <property type="match status" value="1"/>
</dbReference>
<keyword evidence="5" id="KW-0597">Phosphoprotein</keyword>
<dbReference type="SMART" id="SM00109">
    <property type="entry name" value="C1"/>
    <property type="match status" value="1"/>
</dbReference>
<keyword evidence="10" id="KW-0007">Acetylation</keyword>
<evidence type="ECO:0000259" key="18">
    <source>
        <dbReference type="PROSITE" id="PS50951"/>
    </source>
</evidence>
<evidence type="ECO:0000256" key="11">
    <source>
        <dbReference type="ARBA" id="ARBA00023212"/>
    </source>
</evidence>
<organism evidence="19 20">
    <name type="scientific">Zalophus californianus</name>
    <name type="common">California sealion</name>
    <dbReference type="NCBI Taxonomy" id="9704"/>
    <lineage>
        <taxon>Eukaryota</taxon>
        <taxon>Metazoa</taxon>
        <taxon>Chordata</taxon>
        <taxon>Craniata</taxon>
        <taxon>Vertebrata</taxon>
        <taxon>Euteleostomi</taxon>
        <taxon>Mammalia</taxon>
        <taxon>Eutheria</taxon>
        <taxon>Laurasiatheria</taxon>
        <taxon>Carnivora</taxon>
        <taxon>Caniformia</taxon>
        <taxon>Pinnipedia</taxon>
        <taxon>Otariidae</taxon>
        <taxon>Zalophus</taxon>
    </lineage>
</organism>
<dbReference type="OrthoDB" id="74314at2759"/>
<evidence type="ECO:0000256" key="4">
    <source>
        <dbReference type="ARBA" id="ARBA00022490"/>
    </source>
</evidence>
<dbReference type="SMART" id="SM00314">
    <property type="entry name" value="RA"/>
    <property type="match status" value="1"/>
</dbReference>
<keyword evidence="13" id="KW-0131">Cell cycle</keyword>
<dbReference type="FunFam" id="1.20.5.110:FF:000027">
    <property type="entry name" value="ras association domain-containing protein 1 isoform X1"/>
    <property type="match status" value="1"/>
</dbReference>
<evidence type="ECO:0000256" key="3">
    <source>
        <dbReference type="ARBA" id="ARBA00004647"/>
    </source>
</evidence>
<evidence type="ECO:0000256" key="13">
    <source>
        <dbReference type="ARBA" id="ARBA00023306"/>
    </source>
</evidence>
<dbReference type="Pfam" id="PF00130">
    <property type="entry name" value="C1_1"/>
    <property type="match status" value="1"/>
</dbReference>
<evidence type="ECO:0000256" key="5">
    <source>
        <dbReference type="ARBA" id="ARBA00022553"/>
    </source>
</evidence>
<dbReference type="InterPro" id="IPR033614">
    <property type="entry name" value="RASSF1-6"/>
</dbReference>
<dbReference type="GO" id="GO:0000922">
    <property type="term" value="C:spindle pole"/>
    <property type="evidence" value="ECO:0007669"/>
    <property type="project" value="UniProtKB-SubCell"/>
</dbReference>
<evidence type="ECO:0000256" key="15">
    <source>
        <dbReference type="SAM" id="MobiDB-lite"/>
    </source>
</evidence>
<sequence>MQGEKQREGRDSARAPPTPRARHPTPPAGPHSPGARVSIALLAPSLSRRPARIPGAVPHRGPPRGPARPALARAQSRRQSGPDPAMSTEPELIELRELEPARRSGPSRTRLERANALRIAPGTARNATRQLVAGRGHHFQPAGPATHTWCDLCGEFIWGVVRKGLQCAHCKFTCHYRCRALVCLDCCGPRDLGWEPALELDTNVDEPVEWETPDLSQAEVEQKIKEYNSQINSNLFMSLNKDGSYTGFIKVQLKLVRPVSVPSSKKPPSLQDARRGPGRGTAVRRRTSFYLPKDAVKHLHVLSRTRAREVIEALLRKFLVVDDPRKFALFERSERHGQVYLRKLSDDEQPLRLRLLAGPSEKALSFVLKENDSGEVNWDAFSMPELHNFLRILQREEEEHLRQILKKYSYCRQKIQEALHACPLG</sequence>
<dbReference type="GeneID" id="113917140"/>
<dbReference type="SUPFAM" id="SSF54236">
    <property type="entry name" value="Ubiquitin-like"/>
    <property type="match status" value="1"/>
</dbReference>
<evidence type="ECO:0000256" key="2">
    <source>
        <dbReference type="ARBA" id="ARBA00004300"/>
    </source>
</evidence>
<feature type="domain" description="Ras-associating" evidence="17">
    <location>
        <begin position="279"/>
        <end position="373"/>
    </location>
</feature>
<evidence type="ECO:0000256" key="6">
    <source>
        <dbReference type="ARBA" id="ARBA00022701"/>
    </source>
</evidence>
<accession>A0A6J2C8H0</accession>
<feature type="domain" description="Phorbol-ester/DAG-type" evidence="16">
    <location>
        <begin position="136"/>
        <end position="186"/>
    </location>
</feature>
<dbReference type="PANTHER" id="PTHR22738">
    <property type="entry name" value="RASSF"/>
    <property type="match status" value="1"/>
</dbReference>
<dbReference type="CTD" id="11186"/>
<proteinExistence type="predicted"/>
<feature type="compositionally biased region" description="Basic and acidic residues" evidence="15">
    <location>
        <begin position="93"/>
        <end position="102"/>
    </location>
</feature>
<reference evidence="20" key="1">
    <citation type="submission" date="2025-08" db="UniProtKB">
        <authorList>
            <consortium name="RefSeq"/>
        </authorList>
    </citation>
    <scope>IDENTIFICATION</scope>
    <source>
        <tissue evidence="20">Blood</tissue>
    </source>
</reference>
<dbReference type="InterPro" id="IPR000159">
    <property type="entry name" value="RA_dom"/>
</dbReference>
<evidence type="ECO:0000256" key="12">
    <source>
        <dbReference type="ARBA" id="ARBA00023242"/>
    </source>
</evidence>
<keyword evidence="19" id="KW-1185">Reference proteome</keyword>
<dbReference type="Pfam" id="PF16517">
    <property type="entry name" value="Nore1-SARAH"/>
    <property type="match status" value="1"/>
</dbReference>
<feature type="compositionally biased region" description="Basic and acidic residues" evidence="15">
    <location>
        <begin position="1"/>
        <end position="13"/>
    </location>
</feature>
<dbReference type="RefSeq" id="XP_027440530.1">
    <property type="nucleotide sequence ID" value="XM_027584729.2"/>
</dbReference>
<dbReference type="InterPro" id="IPR033600">
    <property type="entry name" value="RASSF1_RA"/>
</dbReference>
<dbReference type="GO" id="GO:0005874">
    <property type="term" value="C:microtubule"/>
    <property type="evidence" value="ECO:0007669"/>
    <property type="project" value="UniProtKB-KW"/>
</dbReference>
<dbReference type="PROSITE" id="PS50951">
    <property type="entry name" value="SARAH"/>
    <property type="match status" value="1"/>
</dbReference>
<evidence type="ECO:0000313" key="20">
    <source>
        <dbReference type="RefSeq" id="XP_027440530.1"/>
    </source>
</evidence>
<evidence type="ECO:0000259" key="17">
    <source>
        <dbReference type="PROSITE" id="PS50200"/>
    </source>
</evidence>
<feature type="compositionally biased region" description="Pro residues" evidence="15">
    <location>
        <begin position="16"/>
        <end position="30"/>
    </location>
</feature>
<dbReference type="CDD" id="cd17218">
    <property type="entry name" value="RA_RASSF1"/>
    <property type="match status" value="1"/>
</dbReference>
<keyword evidence="12" id="KW-0539">Nucleus</keyword>
<dbReference type="InterPro" id="IPR002219">
    <property type="entry name" value="PKC_DAG/PE"/>
</dbReference>
<evidence type="ECO:0000259" key="16">
    <source>
        <dbReference type="PROSITE" id="PS50081"/>
    </source>
</evidence>
<dbReference type="GO" id="GO:0007265">
    <property type="term" value="P:Ras protein signal transduction"/>
    <property type="evidence" value="ECO:0007669"/>
    <property type="project" value="TreeGrafter"/>
</dbReference>
<dbReference type="InterPro" id="IPR029071">
    <property type="entry name" value="Ubiquitin-like_domsf"/>
</dbReference>
<dbReference type="SUPFAM" id="SSF57889">
    <property type="entry name" value="Cysteine-rich domain"/>
    <property type="match status" value="1"/>
</dbReference>
<feature type="region of interest" description="Disordered" evidence="15">
    <location>
        <begin position="260"/>
        <end position="282"/>
    </location>
</feature>
<keyword evidence="9" id="KW-0862">Zinc</keyword>
<evidence type="ECO:0000256" key="7">
    <source>
        <dbReference type="ARBA" id="ARBA00022723"/>
    </source>
</evidence>
<dbReference type="PROSITE" id="PS50200">
    <property type="entry name" value="RA"/>
    <property type="match status" value="1"/>
</dbReference>
<dbReference type="GO" id="GO:0005634">
    <property type="term" value="C:nucleus"/>
    <property type="evidence" value="ECO:0007669"/>
    <property type="project" value="UniProtKB-SubCell"/>
</dbReference>
<name>A0A6J2C8H0_ZALCA</name>
<comment type="subcellular location">
    <subcellularLocation>
        <location evidence="2">Cytoplasm</location>
        <location evidence="2">Cytoskeleton</location>
        <location evidence="2">Microtubule organizing center</location>
        <location evidence="2">Centrosome</location>
    </subcellularLocation>
    <subcellularLocation>
        <location evidence="3">Cytoplasm</location>
        <location evidence="3">Cytoskeleton</location>
        <location evidence="3">Spindle pole</location>
    </subcellularLocation>
    <subcellularLocation>
        <location evidence="1">Nucleus</location>
    </subcellularLocation>
</comment>
<dbReference type="InterPro" id="IPR046349">
    <property type="entry name" value="C1-like_sf"/>
</dbReference>
<dbReference type="GO" id="GO:0008270">
    <property type="term" value="F:zinc ion binding"/>
    <property type="evidence" value="ECO:0007669"/>
    <property type="project" value="UniProtKB-KW"/>
</dbReference>
<evidence type="ECO:0000256" key="10">
    <source>
        <dbReference type="ARBA" id="ARBA00022990"/>
    </source>
</evidence>
<dbReference type="FunFam" id="3.30.60.20:FF:000087">
    <property type="entry name" value="Ras association domain family member 1"/>
    <property type="match status" value="1"/>
</dbReference>
<keyword evidence="4" id="KW-0963">Cytoplasm</keyword>
<dbReference type="KEGG" id="zca:113917140"/>
<dbReference type="InterPro" id="IPR011524">
    <property type="entry name" value="SARAH_dom"/>
</dbReference>
<evidence type="ECO:0000256" key="9">
    <source>
        <dbReference type="ARBA" id="ARBA00022833"/>
    </source>
</evidence>
<dbReference type="CDD" id="cd20885">
    <property type="entry name" value="C1_RASSF1"/>
    <property type="match status" value="1"/>
</dbReference>
<dbReference type="Pfam" id="PF00788">
    <property type="entry name" value="RA"/>
    <property type="match status" value="1"/>
</dbReference>
<dbReference type="PROSITE" id="PS50081">
    <property type="entry name" value="ZF_DAG_PE_2"/>
    <property type="match status" value="1"/>
</dbReference>
<dbReference type="GO" id="GO:0005813">
    <property type="term" value="C:centrosome"/>
    <property type="evidence" value="ECO:0007669"/>
    <property type="project" value="UniProtKB-SubCell"/>
</dbReference>
<feature type="region of interest" description="Disordered" evidence="15">
    <location>
        <begin position="1"/>
        <end position="110"/>
    </location>
</feature>
<evidence type="ECO:0000256" key="1">
    <source>
        <dbReference type="ARBA" id="ARBA00004123"/>
    </source>
</evidence>
<dbReference type="CDD" id="cd21890">
    <property type="entry name" value="SARAH_RASSF1"/>
    <property type="match status" value="1"/>
</dbReference>
<gene>
    <name evidence="20" type="primary">RASSF1</name>
</gene>
<dbReference type="Proteomes" id="UP000515165">
    <property type="component" value="Chromosome 1"/>
</dbReference>
<dbReference type="Gene3D" id="1.20.5.110">
    <property type="match status" value="1"/>
</dbReference>
<dbReference type="Gene3D" id="3.30.60.20">
    <property type="match status" value="1"/>
</dbReference>